<dbReference type="AlphaFoldDB" id="A0A5B8XRP1"/>
<dbReference type="OrthoDB" id="9134533at2"/>
<keyword evidence="2" id="KW-1185">Reference proteome</keyword>
<dbReference type="EMBL" id="CP042467">
    <property type="protein sequence ID" value="QED28175.1"/>
    <property type="molecule type" value="Genomic_DNA"/>
</dbReference>
<dbReference type="Pfam" id="PF14175">
    <property type="entry name" value="YaaC"/>
    <property type="match status" value="1"/>
</dbReference>
<dbReference type="KEGG" id="bbae:FRD01_13225"/>
<dbReference type="InterPro" id="IPR026988">
    <property type="entry name" value="YaaC-like"/>
</dbReference>
<protein>
    <submittedName>
        <fullName evidence="1">Uncharacterized protein</fullName>
    </submittedName>
</protein>
<accession>A0A5B8XRP1</accession>
<name>A0A5B8XRP1_9DELT</name>
<evidence type="ECO:0000313" key="2">
    <source>
        <dbReference type="Proteomes" id="UP000321595"/>
    </source>
</evidence>
<sequence length="501" mass="56498">MARLNSKAEDLVSVAKRQGWVSTVRELPDAESLQITIEKKQVQRLISCMYSASSSPGWYRIALNGEPDLLAFVGGVATLEQVKEYAQTPIPMPIIGASAREFTPILNQWETDLPKTRWRDSGATIPERIVRDDKRRIASEAPFDQIMMQLGQFRSVTLAQKLLEEKFELSGTKIQQKELESRAEGVAFCVRSAFSYLDHAAMISMSQRIVSLYYGSVALAEAEILASPNGKSSLDEVEKLTKGGHGLFAQFNDDHGPPEFEELIVGPLRNNGFFPQWLKILGIQHDDFSEGKPKKPEDYKSSRHITLGDLMASIPEISTLFLDASNKPPRWVVPSLAPRLHGAGQYTSTLIRLRDRSGRMPKEYFDELPDCIHDLYFVTPEEEDGTGLILEGIVNHPNHKYWWGALPLHRNRNLASSCLILPVFGRWLPYRVHAVVLLYALSILVRYMPGTWQRVVGGPWDHYEVVIESLLDGFSKILPEVFLKELIPHDLDVYLPGSIFS</sequence>
<dbReference type="RefSeq" id="WP_146960366.1">
    <property type="nucleotide sequence ID" value="NZ_CP042467.1"/>
</dbReference>
<organism evidence="1 2">
    <name type="scientific">Microvenator marinus</name>
    <dbReference type="NCBI Taxonomy" id="2600177"/>
    <lineage>
        <taxon>Bacteria</taxon>
        <taxon>Deltaproteobacteria</taxon>
        <taxon>Bradymonadales</taxon>
        <taxon>Microvenatoraceae</taxon>
        <taxon>Microvenator</taxon>
    </lineage>
</organism>
<dbReference type="Proteomes" id="UP000321595">
    <property type="component" value="Chromosome"/>
</dbReference>
<gene>
    <name evidence="1" type="ORF">FRD01_13225</name>
</gene>
<evidence type="ECO:0000313" key="1">
    <source>
        <dbReference type="EMBL" id="QED28175.1"/>
    </source>
</evidence>
<reference evidence="1 2" key="1">
    <citation type="submission" date="2019-08" db="EMBL/GenBank/DDBJ databases">
        <authorList>
            <person name="Liang Q."/>
        </authorList>
    </citation>
    <scope>NUCLEOTIDE SEQUENCE [LARGE SCALE GENOMIC DNA]</scope>
    <source>
        <strain evidence="1 2">V1718</strain>
    </source>
</reference>
<proteinExistence type="predicted"/>